<name>A0A0F9KFX1_9ZZZZ</name>
<gene>
    <name evidence="1" type="ORF">LCGC14_1408350</name>
</gene>
<dbReference type="EMBL" id="LAZR01009271">
    <property type="protein sequence ID" value="KKM73646.1"/>
    <property type="molecule type" value="Genomic_DNA"/>
</dbReference>
<sequence>MAEKSAIPDAGPRTEAERFSAAVARVVEEMEPGSYPLRKRAKDG</sequence>
<accession>A0A0F9KFX1</accession>
<reference evidence="1" key="1">
    <citation type="journal article" date="2015" name="Nature">
        <title>Complex archaea that bridge the gap between prokaryotes and eukaryotes.</title>
        <authorList>
            <person name="Spang A."/>
            <person name="Saw J.H."/>
            <person name="Jorgensen S.L."/>
            <person name="Zaremba-Niedzwiedzka K."/>
            <person name="Martijn J."/>
            <person name="Lind A.E."/>
            <person name="van Eijk R."/>
            <person name="Schleper C."/>
            <person name="Guy L."/>
            <person name="Ettema T.J."/>
        </authorList>
    </citation>
    <scope>NUCLEOTIDE SEQUENCE</scope>
</reference>
<dbReference type="AlphaFoldDB" id="A0A0F9KFX1"/>
<protein>
    <submittedName>
        <fullName evidence="1">Uncharacterized protein</fullName>
    </submittedName>
</protein>
<proteinExistence type="predicted"/>
<organism evidence="1">
    <name type="scientific">marine sediment metagenome</name>
    <dbReference type="NCBI Taxonomy" id="412755"/>
    <lineage>
        <taxon>unclassified sequences</taxon>
        <taxon>metagenomes</taxon>
        <taxon>ecological metagenomes</taxon>
    </lineage>
</organism>
<comment type="caution">
    <text evidence="1">The sequence shown here is derived from an EMBL/GenBank/DDBJ whole genome shotgun (WGS) entry which is preliminary data.</text>
</comment>
<evidence type="ECO:0000313" key="1">
    <source>
        <dbReference type="EMBL" id="KKM73646.1"/>
    </source>
</evidence>